<organism evidence="1 2">
    <name type="scientific">Sporosarcina soli</name>
    <dbReference type="NCBI Taxonomy" id="334736"/>
    <lineage>
        <taxon>Bacteria</taxon>
        <taxon>Bacillati</taxon>
        <taxon>Bacillota</taxon>
        <taxon>Bacilli</taxon>
        <taxon>Bacillales</taxon>
        <taxon>Caryophanaceae</taxon>
        <taxon>Sporosarcina</taxon>
    </lineage>
</organism>
<protein>
    <submittedName>
        <fullName evidence="1">Transcriptional regulator</fullName>
    </submittedName>
</protein>
<evidence type="ECO:0000313" key="1">
    <source>
        <dbReference type="EMBL" id="MFC5591259.1"/>
    </source>
</evidence>
<reference evidence="2" key="1">
    <citation type="journal article" date="2019" name="Int. J. Syst. Evol. Microbiol.">
        <title>The Global Catalogue of Microorganisms (GCM) 10K type strain sequencing project: providing services to taxonomists for standard genome sequencing and annotation.</title>
        <authorList>
            <consortium name="The Broad Institute Genomics Platform"/>
            <consortium name="The Broad Institute Genome Sequencing Center for Infectious Disease"/>
            <person name="Wu L."/>
            <person name="Ma J."/>
        </authorList>
    </citation>
    <scope>NUCLEOTIDE SEQUENCE [LARGE SCALE GENOMIC DNA]</scope>
    <source>
        <strain evidence="2">CGMCC 4.1434</strain>
    </source>
</reference>
<proteinExistence type="predicted"/>
<keyword evidence="2" id="KW-1185">Reference proteome</keyword>
<dbReference type="RefSeq" id="WP_381438817.1">
    <property type="nucleotide sequence ID" value="NZ_JBHSNO010000015.1"/>
</dbReference>
<sequence>MRVELMKSMNRHYVLEMMYISKDGTISKRRIEVLQVGEVSFRVYCYLRKSNRTFTIDNVLALVPVIPSERMVI</sequence>
<gene>
    <name evidence="1" type="ORF">ACFPRA_20460</name>
</gene>
<dbReference type="Proteomes" id="UP001596109">
    <property type="component" value="Unassembled WGS sequence"/>
</dbReference>
<name>A0ABW0TP28_9BACL</name>
<dbReference type="EMBL" id="JBHSNO010000015">
    <property type="protein sequence ID" value="MFC5591259.1"/>
    <property type="molecule type" value="Genomic_DNA"/>
</dbReference>
<accession>A0ABW0TP28</accession>
<evidence type="ECO:0000313" key="2">
    <source>
        <dbReference type="Proteomes" id="UP001596109"/>
    </source>
</evidence>
<comment type="caution">
    <text evidence="1">The sequence shown here is derived from an EMBL/GenBank/DDBJ whole genome shotgun (WGS) entry which is preliminary data.</text>
</comment>